<dbReference type="GO" id="GO:0044718">
    <property type="term" value="P:siderophore transmembrane transport"/>
    <property type="evidence" value="ECO:0007669"/>
    <property type="project" value="TreeGrafter"/>
</dbReference>
<keyword evidence="7 10" id="KW-0472">Membrane</keyword>
<evidence type="ECO:0000256" key="7">
    <source>
        <dbReference type="ARBA" id="ARBA00023136"/>
    </source>
</evidence>
<sequence length="565" mass="62885">MILDKNMRYRILLFLLVVFQATFSQSVNITLYDRGNNAPLPFANLCFEEITTGKKYYRTSSENGIADNPIENRALIAISFVGYKTITDTVQPGVSKTYLMEQDLFNMEQVVVTGTRTPKRLADVPVQTTVITEADIQKAGAVSPMEILQDNIPGLVSSSNAMGNNMRIRGLNSRYILFLVDGERLVSEGAGGNINLDQIDFNTVERIEVVNGAASALYGSNAVGAVINIITKKPVHRFEGGISTSLQSHNTNKAQLNFGSNLAKTTLSASIFRNRTDGYDLPEGAMSKPHTDYGTDMKISYKPSPNVSIDLNNRLFQHELFNFPESMNAVHRLERKVTLGGNTSVSSANARNNLSASINFDKFYKYDVMERKDDQLEKQNDITYISSRMVNTYSSEERWEAVAGIEYNYEEISTDSSKILGPDPAVKRVGDGNIFAQYQYSFIEGFEGILGGRFTYNEQFGTALSPKLSLMFKTGKFVLRGGIGTAFRAPSLQELFYNFNHNGSFWVYGNPNLIPEKGLYNSLSVEYTRGSLNASLSGYLNQIRDKITSYRVISLWDSPTGIIPM</sequence>
<dbReference type="SUPFAM" id="SSF56935">
    <property type="entry name" value="Porins"/>
    <property type="match status" value="1"/>
</dbReference>
<dbReference type="Proteomes" id="UP000032900">
    <property type="component" value="Unassembled WGS sequence"/>
</dbReference>
<dbReference type="Gene3D" id="2.40.170.20">
    <property type="entry name" value="TonB-dependent receptor, beta-barrel domain"/>
    <property type="match status" value="1"/>
</dbReference>
<evidence type="ECO:0000259" key="13">
    <source>
        <dbReference type="Pfam" id="PF07715"/>
    </source>
</evidence>
<comment type="similarity">
    <text evidence="10 11">Belongs to the TonB-dependent receptor family.</text>
</comment>
<keyword evidence="5" id="KW-0732">Signal</keyword>
<reference evidence="14 15" key="1">
    <citation type="journal article" date="2015" name="Microbes Environ.">
        <title>Distribution and evolution of nitrogen fixation genes in the phylum bacteroidetes.</title>
        <authorList>
            <person name="Inoue J."/>
            <person name="Oshima K."/>
            <person name="Suda W."/>
            <person name="Sakamoto M."/>
            <person name="Iino T."/>
            <person name="Noda S."/>
            <person name="Hongoh Y."/>
            <person name="Hattori M."/>
            <person name="Ohkuma M."/>
        </authorList>
    </citation>
    <scope>NUCLEOTIDE SEQUENCE [LARGE SCALE GENOMIC DNA]</scope>
    <source>
        <strain evidence="14">JCM 15548</strain>
    </source>
</reference>
<proteinExistence type="inferred from homology"/>
<dbReference type="EMBL" id="BAZW01000073">
    <property type="protein sequence ID" value="GAO31974.1"/>
    <property type="molecule type" value="Genomic_DNA"/>
</dbReference>
<feature type="domain" description="TonB-dependent receptor plug" evidence="13">
    <location>
        <begin position="121"/>
        <end position="226"/>
    </location>
</feature>
<evidence type="ECO:0000256" key="6">
    <source>
        <dbReference type="ARBA" id="ARBA00023077"/>
    </source>
</evidence>
<keyword evidence="15" id="KW-1185">Reference proteome</keyword>
<dbReference type="PROSITE" id="PS52016">
    <property type="entry name" value="TONB_DEPENDENT_REC_3"/>
    <property type="match status" value="1"/>
</dbReference>
<dbReference type="Pfam" id="PF07715">
    <property type="entry name" value="Plug"/>
    <property type="match status" value="1"/>
</dbReference>
<dbReference type="InterPro" id="IPR012910">
    <property type="entry name" value="Plug_dom"/>
</dbReference>
<dbReference type="OrthoDB" id="9764669at2"/>
<dbReference type="InterPro" id="IPR036942">
    <property type="entry name" value="Beta-barrel_TonB_sf"/>
</dbReference>
<evidence type="ECO:0000256" key="8">
    <source>
        <dbReference type="ARBA" id="ARBA00023170"/>
    </source>
</evidence>
<evidence type="ECO:0000256" key="9">
    <source>
        <dbReference type="ARBA" id="ARBA00023237"/>
    </source>
</evidence>
<keyword evidence="8 14" id="KW-0675">Receptor</keyword>
<keyword evidence="9 10" id="KW-0998">Cell outer membrane</keyword>
<dbReference type="InterPro" id="IPR000531">
    <property type="entry name" value="Beta-barrel_TonB"/>
</dbReference>
<keyword evidence="4 10" id="KW-0812">Transmembrane</keyword>
<evidence type="ECO:0000259" key="12">
    <source>
        <dbReference type="Pfam" id="PF00593"/>
    </source>
</evidence>
<evidence type="ECO:0000256" key="11">
    <source>
        <dbReference type="RuleBase" id="RU003357"/>
    </source>
</evidence>
<dbReference type="Gene3D" id="2.170.130.10">
    <property type="entry name" value="TonB-dependent receptor, plug domain"/>
    <property type="match status" value="1"/>
</dbReference>
<keyword evidence="3 10" id="KW-1134">Transmembrane beta strand</keyword>
<evidence type="ECO:0000256" key="1">
    <source>
        <dbReference type="ARBA" id="ARBA00004571"/>
    </source>
</evidence>
<evidence type="ECO:0000256" key="10">
    <source>
        <dbReference type="PROSITE-ProRule" id="PRU01360"/>
    </source>
</evidence>
<protein>
    <submittedName>
        <fullName evidence="14">TonB-dependent receptor</fullName>
    </submittedName>
</protein>
<dbReference type="PANTHER" id="PTHR30069">
    <property type="entry name" value="TONB-DEPENDENT OUTER MEMBRANE RECEPTOR"/>
    <property type="match status" value="1"/>
</dbReference>
<dbReference type="Pfam" id="PF00593">
    <property type="entry name" value="TonB_dep_Rec_b-barrel"/>
    <property type="match status" value="1"/>
</dbReference>
<evidence type="ECO:0000256" key="3">
    <source>
        <dbReference type="ARBA" id="ARBA00022452"/>
    </source>
</evidence>
<name>A0A0E9M385_9BACT</name>
<comment type="subcellular location">
    <subcellularLocation>
        <location evidence="1 10">Cell outer membrane</location>
        <topology evidence="1 10">Multi-pass membrane protein</topology>
    </subcellularLocation>
</comment>
<dbReference type="STRING" id="1236989.JCM15548_14391"/>
<feature type="domain" description="TonB-dependent receptor-like beta-barrel" evidence="12">
    <location>
        <begin position="315"/>
        <end position="552"/>
    </location>
</feature>
<gene>
    <name evidence="14" type="ORF">JCM15548_14391</name>
</gene>
<evidence type="ECO:0000256" key="4">
    <source>
        <dbReference type="ARBA" id="ARBA00022692"/>
    </source>
</evidence>
<evidence type="ECO:0000256" key="2">
    <source>
        <dbReference type="ARBA" id="ARBA00022448"/>
    </source>
</evidence>
<dbReference type="InterPro" id="IPR039426">
    <property type="entry name" value="TonB-dep_rcpt-like"/>
</dbReference>
<dbReference type="CDD" id="cd01347">
    <property type="entry name" value="ligand_gated_channel"/>
    <property type="match status" value="1"/>
</dbReference>
<keyword evidence="6 11" id="KW-0798">TonB box</keyword>
<dbReference type="InterPro" id="IPR037066">
    <property type="entry name" value="Plug_dom_sf"/>
</dbReference>
<dbReference type="GO" id="GO:0015344">
    <property type="term" value="F:siderophore uptake transmembrane transporter activity"/>
    <property type="evidence" value="ECO:0007669"/>
    <property type="project" value="TreeGrafter"/>
</dbReference>
<dbReference type="AlphaFoldDB" id="A0A0E9M385"/>
<organism evidence="14 15">
    <name type="scientific">Geofilum rubicundum JCM 15548</name>
    <dbReference type="NCBI Taxonomy" id="1236989"/>
    <lineage>
        <taxon>Bacteria</taxon>
        <taxon>Pseudomonadati</taxon>
        <taxon>Bacteroidota</taxon>
        <taxon>Bacteroidia</taxon>
        <taxon>Marinilabiliales</taxon>
        <taxon>Marinilabiliaceae</taxon>
        <taxon>Geofilum</taxon>
    </lineage>
</organism>
<evidence type="ECO:0000256" key="5">
    <source>
        <dbReference type="ARBA" id="ARBA00022729"/>
    </source>
</evidence>
<dbReference type="PANTHER" id="PTHR30069:SF29">
    <property type="entry name" value="HEMOGLOBIN AND HEMOGLOBIN-HAPTOGLOBIN-BINDING PROTEIN 1-RELATED"/>
    <property type="match status" value="1"/>
</dbReference>
<keyword evidence="2 10" id="KW-0813">Transport</keyword>
<evidence type="ECO:0000313" key="14">
    <source>
        <dbReference type="EMBL" id="GAO31974.1"/>
    </source>
</evidence>
<evidence type="ECO:0000313" key="15">
    <source>
        <dbReference type="Proteomes" id="UP000032900"/>
    </source>
</evidence>
<dbReference type="GO" id="GO:0009279">
    <property type="term" value="C:cell outer membrane"/>
    <property type="evidence" value="ECO:0007669"/>
    <property type="project" value="UniProtKB-SubCell"/>
</dbReference>
<comment type="caution">
    <text evidence="14">The sequence shown here is derived from an EMBL/GenBank/DDBJ whole genome shotgun (WGS) entry which is preliminary data.</text>
</comment>
<accession>A0A0E9M385</accession>